<keyword evidence="1" id="KW-0597">Phosphoprotein</keyword>
<feature type="signal peptide" evidence="3">
    <location>
        <begin position="1"/>
        <end position="25"/>
    </location>
</feature>
<dbReference type="PANTHER" id="PTHR43547:SF2">
    <property type="entry name" value="HYBRID SIGNAL TRANSDUCTION HISTIDINE KINASE C"/>
    <property type="match status" value="1"/>
</dbReference>
<keyword evidence="2" id="KW-0812">Transmembrane</keyword>
<gene>
    <name evidence="5" type="ORF">ACFQHR_07500</name>
</gene>
<name>A0ABW2DMA9_9BACT</name>
<dbReference type="InterPro" id="IPR011110">
    <property type="entry name" value="Reg_prop"/>
</dbReference>
<dbReference type="Gene3D" id="1.10.10.10">
    <property type="entry name" value="Winged helix-like DNA-binding domain superfamily/Winged helix DNA-binding domain"/>
    <property type="match status" value="1"/>
</dbReference>
<reference evidence="6" key="1">
    <citation type="journal article" date="2019" name="Int. J. Syst. Evol. Microbiol.">
        <title>The Global Catalogue of Microorganisms (GCM) 10K type strain sequencing project: providing services to taxonomists for standard genome sequencing and annotation.</title>
        <authorList>
            <consortium name="The Broad Institute Genomics Platform"/>
            <consortium name="The Broad Institute Genome Sequencing Center for Infectious Disease"/>
            <person name="Wu L."/>
            <person name="Ma J."/>
        </authorList>
    </citation>
    <scope>NUCLEOTIDE SEQUENCE [LARGE SCALE GENOMIC DNA]</scope>
    <source>
        <strain evidence="6">CGMCC 4.7393</strain>
    </source>
</reference>
<keyword evidence="2" id="KW-1133">Transmembrane helix</keyword>
<protein>
    <submittedName>
        <fullName evidence="5">Triple tyrosine motif-containing protein</fullName>
    </submittedName>
</protein>
<feature type="chain" id="PRO_5046990261" evidence="3">
    <location>
        <begin position="26"/>
        <end position="965"/>
    </location>
</feature>
<comment type="caution">
    <text evidence="5">The sequence shown here is derived from an EMBL/GenBank/DDBJ whole genome shotgun (WGS) entry which is preliminary data.</text>
</comment>
<evidence type="ECO:0000256" key="1">
    <source>
        <dbReference type="ARBA" id="ARBA00022553"/>
    </source>
</evidence>
<dbReference type="CDD" id="cd00063">
    <property type="entry name" value="FN3"/>
    <property type="match status" value="1"/>
</dbReference>
<feature type="transmembrane region" description="Helical" evidence="2">
    <location>
        <begin position="753"/>
        <end position="773"/>
    </location>
</feature>
<evidence type="ECO:0000259" key="4">
    <source>
        <dbReference type="Pfam" id="PF07495"/>
    </source>
</evidence>
<evidence type="ECO:0000313" key="6">
    <source>
        <dbReference type="Proteomes" id="UP001596405"/>
    </source>
</evidence>
<dbReference type="SUPFAM" id="SSF69322">
    <property type="entry name" value="Tricorn protease domain 2"/>
    <property type="match status" value="1"/>
</dbReference>
<keyword evidence="2" id="KW-0472">Membrane</keyword>
<dbReference type="Gene3D" id="2.130.10.10">
    <property type="entry name" value="YVTN repeat-like/Quinoprotein amine dehydrogenase"/>
    <property type="match status" value="3"/>
</dbReference>
<keyword evidence="6" id="KW-1185">Reference proteome</keyword>
<dbReference type="InterPro" id="IPR036388">
    <property type="entry name" value="WH-like_DNA-bd_sf"/>
</dbReference>
<proteinExistence type="predicted"/>
<dbReference type="SUPFAM" id="SSF46894">
    <property type="entry name" value="C-terminal effector domain of the bipartite response regulators"/>
    <property type="match status" value="1"/>
</dbReference>
<dbReference type="InterPro" id="IPR015943">
    <property type="entry name" value="WD40/YVTN_repeat-like_dom_sf"/>
</dbReference>
<dbReference type="InterPro" id="IPR013783">
    <property type="entry name" value="Ig-like_fold"/>
</dbReference>
<dbReference type="SUPFAM" id="SSF63829">
    <property type="entry name" value="Calcium-dependent phosphotriesterase"/>
    <property type="match status" value="1"/>
</dbReference>
<accession>A0ABW2DMA9</accession>
<dbReference type="RefSeq" id="WP_082882956.1">
    <property type="nucleotide sequence ID" value="NZ_JBHSYQ010000003.1"/>
</dbReference>
<evidence type="ECO:0000313" key="5">
    <source>
        <dbReference type="EMBL" id="MFC6997463.1"/>
    </source>
</evidence>
<dbReference type="InterPro" id="IPR016032">
    <property type="entry name" value="Sig_transdc_resp-reg_C-effctor"/>
</dbReference>
<dbReference type="EMBL" id="JBHSYQ010000003">
    <property type="protein sequence ID" value="MFC6997463.1"/>
    <property type="molecule type" value="Genomic_DNA"/>
</dbReference>
<dbReference type="Pfam" id="PF07495">
    <property type="entry name" value="Y_Y_Y"/>
    <property type="match status" value="1"/>
</dbReference>
<dbReference type="InterPro" id="IPR003961">
    <property type="entry name" value="FN3_dom"/>
</dbReference>
<evidence type="ECO:0000256" key="3">
    <source>
        <dbReference type="SAM" id="SignalP"/>
    </source>
</evidence>
<evidence type="ECO:0000256" key="2">
    <source>
        <dbReference type="SAM" id="Phobius"/>
    </source>
</evidence>
<feature type="domain" description="Two component regulator three Y" evidence="4">
    <location>
        <begin position="683"/>
        <end position="737"/>
    </location>
</feature>
<dbReference type="Pfam" id="PF07494">
    <property type="entry name" value="Reg_prop"/>
    <property type="match status" value="1"/>
</dbReference>
<dbReference type="InterPro" id="IPR011123">
    <property type="entry name" value="Y_Y_Y"/>
</dbReference>
<organism evidence="5 6">
    <name type="scientific">Rufibacter roseus</name>
    <dbReference type="NCBI Taxonomy" id="1567108"/>
    <lineage>
        <taxon>Bacteria</taxon>
        <taxon>Pseudomonadati</taxon>
        <taxon>Bacteroidota</taxon>
        <taxon>Cytophagia</taxon>
        <taxon>Cytophagales</taxon>
        <taxon>Hymenobacteraceae</taxon>
        <taxon>Rufibacter</taxon>
    </lineage>
</organism>
<dbReference type="Proteomes" id="UP001596405">
    <property type="component" value="Unassembled WGS sequence"/>
</dbReference>
<dbReference type="PANTHER" id="PTHR43547">
    <property type="entry name" value="TWO-COMPONENT HISTIDINE KINASE"/>
    <property type="match status" value="1"/>
</dbReference>
<keyword evidence="3" id="KW-0732">Signal</keyword>
<sequence length="965" mass="110908">MSFPTSIIKAALFSLVCCVTTTGNAQQYFFGHPIIRNFKPEEFKGGIQSWAITQDSRELMYIANNFGLLEFDGATWNMYSLRAGTKVRSVYIGRDDRIYVGGQADFGFFKPNASGALQYFSLADSLPEKHRNFDEVWRIYEQNGSIIFFTFKNIYKYHPGKPIQVIAPTAPLEFSFQVHKNIYTLVWTKGLSVLDKNQLRLLPGGDFFAYKQVASVLPYDRDNLIVFTIKDGVFLYDGRSVKPFELTQEEAFRNIVINQAILLHDGNFALATQNKGLVLLDAKGNLLLNTSVQEGLLDNTVHTIYQDTQDNLWLGLNNGIAMVELSSPFSRLDATMGLSGTGYAALQKGNKLYVGTNSGLFVSDMAGYRKKFMLVPNSTGQVYHLNNIGENLLMAHHNGPFLVKESQAELVPAAKGAWEFVLLPGESDKLVLGAYNGLCLMSLKQNKLNFLHKFKDFEESSRVLEFDKDGDLWMAHGYKGLYRIKFDADLSKIASVKYYNSKHGLPSDQLVNMERVKNELIFPAMTGIYRFDKTKERFVLDKAFSSLFGPTEHIVEMEEDVQGTIYFISNHRVGKITYDKFGKPTLEDQLFKNIREQLNDDLSYIQILDRNNVLFGAKEGFIHYNAGKNKKLMPFHTRLASVASISGETDSLLLSGRVVDKARDTTLPYAYNSLRFVYSSSFYEKPEKTQYQYYLKNFDSSWSEWTSKTEKEYTNLPEGTYVFQVRARNIYGTISEAKPFTFVVNPPFYRSHWAYLVYTLLGSLVLGAAFYQVDKRYKKEKRRLILDKERKLGQKDLEIREITNQSEQEIDRLRNEKFQAELDHKNRELTYSTIHLINKNELLSSVKLELQNILKNGGRTGSQEELKKIIRSIDHNITSEVDWKQFELHFNHVHGDFIHRLQENYPSLTPQEIKLSTYLRLNLTTKDIAQLLNISVRGVEISRYRLRKRLSLDRSENLTDFMLKY</sequence>
<dbReference type="Gene3D" id="2.60.40.10">
    <property type="entry name" value="Immunoglobulins"/>
    <property type="match status" value="1"/>
</dbReference>